<protein>
    <submittedName>
        <fullName evidence="2">Uncharacterized protein</fullName>
    </submittedName>
</protein>
<evidence type="ECO:0000313" key="3">
    <source>
        <dbReference type="Proteomes" id="UP001470230"/>
    </source>
</evidence>
<organism evidence="2 3">
    <name type="scientific">Tritrichomonas musculus</name>
    <dbReference type="NCBI Taxonomy" id="1915356"/>
    <lineage>
        <taxon>Eukaryota</taxon>
        <taxon>Metamonada</taxon>
        <taxon>Parabasalia</taxon>
        <taxon>Tritrichomonadida</taxon>
        <taxon>Tritrichomonadidae</taxon>
        <taxon>Tritrichomonas</taxon>
    </lineage>
</organism>
<reference evidence="2 3" key="1">
    <citation type="submission" date="2024-04" db="EMBL/GenBank/DDBJ databases">
        <title>Tritrichomonas musculus Genome.</title>
        <authorList>
            <person name="Alves-Ferreira E."/>
            <person name="Grigg M."/>
            <person name="Lorenzi H."/>
            <person name="Galac M."/>
        </authorList>
    </citation>
    <scope>NUCLEOTIDE SEQUENCE [LARGE SCALE GENOMIC DNA]</scope>
    <source>
        <strain evidence="2 3">EAF2021</strain>
    </source>
</reference>
<gene>
    <name evidence="2" type="ORF">M9Y10_028150</name>
</gene>
<feature type="compositionally biased region" description="Acidic residues" evidence="1">
    <location>
        <begin position="703"/>
        <end position="718"/>
    </location>
</feature>
<accession>A0ABR2KII8</accession>
<keyword evidence="3" id="KW-1185">Reference proteome</keyword>
<dbReference type="EMBL" id="JAPFFF010000004">
    <property type="protein sequence ID" value="KAK8890949.1"/>
    <property type="molecule type" value="Genomic_DNA"/>
</dbReference>
<feature type="compositionally biased region" description="Acidic residues" evidence="1">
    <location>
        <begin position="685"/>
        <end position="695"/>
    </location>
</feature>
<evidence type="ECO:0000313" key="2">
    <source>
        <dbReference type="EMBL" id="KAK8890949.1"/>
    </source>
</evidence>
<evidence type="ECO:0000256" key="1">
    <source>
        <dbReference type="SAM" id="MobiDB-lite"/>
    </source>
</evidence>
<dbReference type="Proteomes" id="UP001470230">
    <property type="component" value="Unassembled WGS sequence"/>
</dbReference>
<sequence>MDQKKPYLINTLKLQTPITRIQRFDDNVVIIMKKSFILCSPFSLNRELGGIFHVNYQHSQNIIAVCPVCVRNSYIAKHFYGDGSYIYPPVNEEAKIKKETNTSEYQTNINLHAVKSSDIEKPYLSIRRIQNIVKKRVFTDSNHRPNLSSSSSITQLLNFPNHPSILNEKNIKNVKIETPFHTQKKVRTNVIKHKSFIHNNKNINTDNNNNTNQFNPNIKKELNESEKESLDIFITTVIISYYIFFSTIDFFRMIYYLNQFSLAVFIFFINQIEGNFENSIENDQINYNHNDFVPGDFDENELDNNNDDEINFNTNDTEYNNVNFNLNNDNDLDNDNFQEMTENNNDNFNSFNNENFSNIDKNDNNFRADDNNNNNYDEEPRFFNNSNNNVNDGLDEKEYLDRSNSEMVWLYVDSDNCFSVFSLTSRCNIVSFKFPRVRDIIDICGINNPKCQNGQFAILTKREVLIYEMPLQIEEEEDNNNNDNSNNNEDKMNKYLVFIYQTNITKISPFLNGFLMLRRNVIEYYNDCKISTFYEGESLSSFFVTSPIDKHDKIKHMTLYQNKNAYQSKDEKIIILDRLEKDIILHEITGQKKLGIRKSVLIDVCDKWAVALCVGNYLVISNINDKDQCAKIPLKLSNDKNKKVKQLIAGYNDSTNSIMILLVFSTEIAFYIVSLSMLTGEEASDDDDIDIDIDDNSSHITYFDDENEEEEEEEEEAA</sequence>
<comment type="caution">
    <text evidence="2">The sequence shown here is derived from an EMBL/GenBank/DDBJ whole genome shotgun (WGS) entry which is preliminary data.</text>
</comment>
<feature type="region of interest" description="Disordered" evidence="1">
    <location>
        <begin position="685"/>
        <end position="718"/>
    </location>
</feature>
<name>A0ABR2KII8_9EUKA</name>
<proteinExistence type="predicted"/>